<keyword evidence="3" id="KW-1185">Reference proteome</keyword>
<name>A0AAE4B5Y7_9RHOB</name>
<evidence type="ECO:0000313" key="3">
    <source>
        <dbReference type="Proteomes" id="UP001226762"/>
    </source>
</evidence>
<dbReference type="InterPro" id="IPR028992">
    <property type="entry name" value="Hedgehog/Intein_dom"/>
</dbReference>
<gene>
    <name evidence="2" type="ORF">NO357_07870</name>
</gene>
<proteinExistence type="predicted"/>
<reference evidence="2" key="1">
    <citation type="submission" date="2022-07" db="EMBL/GenBank/DDBJ databases">
        <authorList>
            <person name="Otstavnykh N."/>
            <person name="Isaeva M."/>
            <person name="Bystritskaya E."/>
        </authorList>
    </citation>
    <scope>NUCLEOTIDE SEQUENCE</scope>
    <source>
        <strain evidence="2">KCTC 52189</strain>
    </source>
</reference>
<dbReference type="EMBL" id="JANHAX010000002">
    <property type="protein sequence ID" value="MDQ2089811.1"/>
    <property type="molecule type" value="Genomic_DNA"/>
</dbReference>
<comment type="caution">
    <text evidence="2">The sequence shown here is derived from an EMBL/GenBank/DDBJ whole genome shotgun (WGS) entry which is preliminary data.</text>
</comment>
<accession>A0AAE4B5Y7</accession>
<dbReference type="SUPFAM" id="SSF51294">
    <property type="entry name" value="Hedgehog/intein (Hint) domain"/>
    <property type="match status" value="1"/>
</dbReference>
<dbReference type="Proteomes" id="UP001226762">
    <property type="component" value="Unassembled WGS sequence"/>
</dbReference>
<dbReference type="Pfam" id="PF13403">
    <property type="entry name" value="Hint_2"/>
    <property type="match status" value="1"/>
</dbReference>
<evidence type="ECO:0000313" key="2">
    <source>
        <dbReference type="EMBL" id="MDQ2089811.1"/>
    </source>
</evidence>
<protein>
    <submittedName>
        <fullName evidence="2">Hint domain-containing protein</fullName>
    </submittedName>
</protein>
<organism evidence="2 3">
    <name type="scientific">Marimonas arenosa</name>
    <dbReference type="NCBI Taxonomy" id="1795305"/>
    <lineage>
        <taxon>Bacteria</taxon>
        <taxon>Pseudomonadati</taxon>
        <taxon>Pseudomonadota</taxon>
        <taxon>Alphaproteobacteria</taxon>
        <taxon>Rhodobacterales</taxon>
        <taxon>Paracoccaceae</taxon>
        <taxon>Marimonas</taxon>
    </lineage>
</organism>
<evidence type="ECO:0000259" key="1">
    <source>
        <dbReference type="Pfam" id="PF13403"/>
    </source>
</evidence>
<dbReference type="InterPro" id="IPR036844">
    <property type="entry name" value="Hint_dom_sf"/>
</dbReference>
<dbReference type="RefSeq" id="WP_306735081.1">
    <property type="nucleotide sequence ID" value="NZ_JANHAX010000002.1"/>
</dbReference>
<sequence>MAFSIFALDNEFAVATGANVNSSPGQSGFDYPPTSSTNLVITVKEGDTDPRLFEVGDIFDISFGGPGGAHVLTDAVVIRSDATPDGTGGVIVFEGRDENGDLTQVVWTSDFDLESWYFDNFVAGQPPQFYTTDQNAAYSHSFVCFAGDTRIATALGGICAADLWEGDRLETLDAGSQPVLWMRRRQVAGQGADAPVLFSPGTIGNFAPLRLSQQHRVLVRSPLAELMFGSSEVLVPAKAMVNGVDIRIDPCARIEYVHMLLPAHHLVFAEGALCESLLPGEVVQRRIDLPPALAQRPYTAARPLLTFTEAMVLLGTGPFPLPPVHRRGVRSAAAAL</sequence>
<reference evidence="2" key="2">
    <citation type="submission" date="2023-02" db="EMBL/GenBank/DDBJ databases">
        <title>'Rhodoalgimonas zhirmunskyi' gen. nov., isolated from a red alga.</title>
        <authorList>
            <person name="Nedashkovskaya O.I."/>
            <person name="Otstavnykh N.Y."/>
            <person name="Bystritskaya E.P."/>
            <person name="Balabanova L.A."/>
            <person name="Isaeva M.P."/>
        </authorList>
    </citation>
    <scope>NUCLEOTIDE SEQUENCE</scope>
    <source>
        <strain evidence="2">KCTC 52189</strain>
    </source>
</reference>
<dbReference type="AlphaFoldDB" id="A0AAE4B5Y7"/>
<feature type="domain" description="Hedgehog/Intein (Hint)" evidence="1">
    <location>
        <begin position="143"/>
        <end position="280"/>
    </location>
</feature>